<sequence length="230" mass="23312">MAGLRGTPHQAAQGGRRCGGGVRSRQRPCGLVPSNSRRRRCGGRGWSGPVGDDGGGRGGGRACVGGRRRCPGVKAARARPVQHKGGGRGHLRRPAVLKGGRGRVRWSPDDRRRPPRPSGSGGRAHTPEPPSFGLGGVPGAAGGYGGSGGARRRWGSAVTVPAGVPGSGLTSLEAWPAQGGAGYILGQGGGRGRKVGAWEIISGDGGGCRPPGCKHGVDRGPPRRLVHREG</sequence>
<keyword evidence="2" id="KW-1185">Reference proteome</keyword>
<dbReference type="GeneID" id="109706054"/>
<feature type="region of interest" description="Disordered" evidence="1">
    <location>
        <begin position="1"/>
        <end position="152"/>
    </location>
</feature>
<feature type="compositionally biased region" description="Gly residues" evidence="1">
    <location>
        <begin position="43"/>
        <end position="63"/>
    </location>
</feature>
<gene>
    <name evidence="3" type="primary">LOC109706054</name>
</gene>
<name>A0A6P5EM46_ANACO</name>
<feature type="region of interest" description="Disordered" evidence="1">
    <location>
        <begin position="204"/>
        <end position="230"/>
    </location>
</feature>
<evidence type="ECO:0000313" key="3">
    <source>
        <dbReference type="RefSeq" id="XP_020082448.1"/>
    </source>
</evidence>
<accession>A0A6P5EM46</accession>
<organism evidence="2 3">
    <name type="scientific">Ananas comosus</name>
    <name type="common">Pineapple</name>
    <name type="synonym">Ananas ananas</name>
    <dbReference type="NCBI Taxonomy" id="4615"/>
    <lineage>
        <taxon>Eukaryota</taxon>
        <taxon>Viridiplantae</taxon>
        <taxon>Streptophyta</taxon>
        <taxon>Embryophyta</taxon>
        <taxon>Tracheophyta</taxon>
        <taxon>Spermatophyta</taxon>
        <taxon>Magnoliopsida</taxon>
        <taxon>Liliopsida</taxon>
        <taxon>Poales</taxon>
        <taxon>Bromeliaceae</taxon>
        <taxon>Bromelioideae</taxon>
        <taxon>Ananas</taxon>
    </lineage>
</organism>
<evidence type="ECO:0000313" key="2">
    <source>
        <dbReference type="Proteomes" id="UP000515123"/>
    </source>
</evidence>
<feature type="compositionally biased region" description="Gly residues" evidence="1">
    <location>
        <begin position="133"/>
        <end position="149"/>
    </location>
</feature>
<feature type="compositionally biased region" description="Basic and acidic residues" evidence="1">
    <location>
        <begin position="215"/>
        <end position="230"/>
    </location>
</feature>
<evidence type="ECO:0000256" key="1">
    <source>
        <dbReference type="SAM" id="MobiDB-lite"/>
    </source>
</evidence>
<reference evidence="3" key="2">
    <citation type="submission" date="2025-08" db="UniProtKB">
        <authorList>
            <consortium name="RefSeq"/>
        </authorList>
    </citation>
    <scope>IDENTIFICATION</scope>
    <source>
        <tissue evidence="3">Leaf</tissue>
    </source>
</reference>
<dbReference type="AlphaFoldDB" id="A0A6P5EM46"/>
<feature type="compositionally biased region" description="Basic residues" evidence="1">
    <location>
        <begin position="66"/>
        <end position="104"/>
    </location>
</feature>
<reference evidence="2" key="1">
    <citation type="journal article" date="2015" name="Nat. Genet.">
        <title>The pineapple genome and the evolution of CAM photosynthesis.</title>
        <authorList>
            <person name="Ming R."/>
            <person name="VanBuren R."/>
            <person name="Wai C.M."/>
            <person name="Tang H."/>
            <person name="Schatz M.C."/>
            <person name="Bowers J.E."/>
            <person name="Lyons E."/>
            <person name="Wang M.L."/>
            <person name="Chen J."/>
            <person name="Biggers E."/>
            <person name="Zhang J."/>
            <person name="Huang L."/>
            <person name="Zhang L."/>
            <person name="Miao W."/>
            <person name="Zhang J."/>
            <person name="Ye Z."/>
            <person name="Miao C."/>
            <person name="Lin Z."/>
            <person name="Wang H."/>
            <person name="Zhou H."/>
            <person name="Yim W.C."/>
            <person name="Priest H.D."/>
            <person name="Zheng C."/>
            <person name="Woodhouse M."/>
            <person name="Edger P.P."/>
            <person name="Guyot R."/>
            <person name="Guo H.B."/>
            <person name="Guo H."/>
            <person name="Zheng G."/>
            <person name="Singh R."/>
            <person name="Sharma A."/>
            <person name="Min X."/>
            <person name="Zheng Y."/>
            <person name="Lee H."/>
            <person name="Gurtowski J."/>
            <person name="Sedlazeck F.J."/>
            <person name="Harkess A."/>
            <person name="McKain M.R."/>
            <person name="Liao Z."/>
            <person name="Fang J."/>
            <person name="Liu J."/>
            <person name="Zhang X."/>
            <person name="Zhang Q."/>
            <person name="Hu W."/>
            <person name="Qin Y."/>
            <person name="Wang K."/>
            <person name="Chen L.Y."/>
            <person name="Shirley N."/>
            <person name="Lin Y.R."/>
            <person name="Liu L.Y."/>
            <person name="Hernandez A.G."/>
            <person name="Wright C.L."/>
            <person name="Bulone V."/>
            <person name="Tuskan G.A."/>
            <person name="Heath K."/>
            <person name="Zee F."/>
            <person name="Moore P.H."/>
            <person name="Sunkar R."/>
            <person name="Leebens-Mack J.H."/>
            <person name="Mockler T."/>
            <person name="Bennetzen J.L."/>
            <person name="Freeling M."/>
            <person name="Sankoff D."/>
            <person name="Paterson A.H."/>
            <person name="Zhu X."/>
            <person name="Yang X."/>
            <person name="Smith J.A."/>
            <person name="Cushman J.C."/>
            <person name="Paull R.E."/>
            <person name="Yu Q."/>
        </authorList>
    </citation>
    <scope>NUCLEOTIDE SEQUENCE [LARGE SCALE GENOMIC DNA]</scope>
    <source>
        <strain evidence="2">cv. F153</strain>
    </source>
</reference>
<dbReference type="Proteomes" id="UP000515123">
    <property type="component" value="Unplaced"/>
</dbReference>
<dbReference type="RefSeq" id="XP_020082448.1">
    <property type="nucleotide sequence ID" value="XM_020226859.1"/>
</dbReference>
<proteinExistence type="predicted"/>
<protein>
    <submittedName>
        <fullName evidence="3">Uncharacterized protein LOC109706054</fullName>
    </submittedName>
</protein>